<protein>
    <submittedName>
        <fullName evidence="1">Uncharacterized protein</fullName>
    </submittedName>
</protein>
<proteinExistence type="predicted"/>
<name>A0A382UWS2_9ZZZZ</name>
<sequence length="75" mass="8191">MTLYDIGVYFGLSLINGRLLFSARRLGGVYAKIPDSQMSGGGLHNSAIVRVGELSMTDVLYSETNSRGKTWTNSF</sequence>
<accession>A0A382UWS2</accession>
<organism evidence="1">
    <name type="scientific">marine metagenome</name>
    <dbReference type="NCBI Taxonomy" id="408172"/>
    <lineage>
        <taxon>unclassified sequences</taxon>
        <taxon>metagenomes</taxon>
        <taxon>ecological metagenomes</taxon>
    </lineage>
</organism>
<evidence type="ECO:0000313" key="1">
    <source>
        <dbReference type="EMBL" id="SVD38195.1"/>
    </source>
</evidence>
<dbReference type="EMBL" id="UINC01147081">
    <property type="protein sequence ID" value="SVD38195.1"/>
    <property type="molecule type" value="Genomic_DNA"/>
</dbReference>
<reference evidence="1" key="1">
    <citation type="submission" date="2018-05" db="EMBL/GenBank/DDBJ databases">
        <authorList>
            <person name="Lanie J.A."/>
            <person name="Ng W.-L."/>
            <person name="Kazmierczak K.M."/>
            <person name="Andrzejewski T.M."/>
            <person name="Davidsen T.M."/>
            <person name="Wayne K.J."/>
            <person name="Tettelin H."/>
            <person name="Glass J.I."/>
            <person name="Rusch D."/>
            <person name="Podicherti R."/>
            <person name="Tsui H.-C.T."/>
            <person name="Winkler M.E."/>
        </authorList>
    </citation>
    <scope>NUCLEOTIDE SEQUENCE</scope>
</reference>
<gene>
    <name evidence="1" type="ORF">METZ01_LOCUS391049</name>
</gene>
<dbReference type="AlphaFoldDB" id="A0A382UWS2"/>